<evidence type="ECO:0000313" key="1">
    <source>
        <dbReference type="EMBL" id="AHD04563.1"/>
    </source>
</evidence>
<protein>
    <submittedName>
        <fullName evidence="1">Uncharacterized protein</fullName>
    </submittedName>
</protein>
<dbReference type="Gene3D" id="3.90.25.10">
    <property type="entry name" value="UDP-galactose 4-epimerase, domain 1"/>
    <property type="match status" value="1"/>
</dbReference>
<dbReference type="eggNOG" id="COG1088">
    <property type="taxonomic scope" value="Bacteria"/>
</dbReference>
<dbReference type="HOGENOM" id="CLU_2480396_0_0_9"/>
<dbReference type="AlphaFoldDB" id="V9W332"/>
<dbReference type="Proteomes" id="UP000029431">
    <property type="component" value="Chromosome"/>
</dbReference>
<dbReference type="KEGG" id="plv:ERIC2_c07240"/>
<dbReference type="SUPFAM" id="SSF51735">
    <property type="entry name" value="NAD(P)-binding Rossmann-fold domains"/>
    <property type="match status" value="1"/>
</dbReference>
<sequence length="87" mass="9993">MRRGFRGRYTTSGAATKKTNLELVHRILQELGKPASLIEFVPDRLGHDRRYGIDSGKIRSQLGWNPACRFEHGIVQTVQWYVSHAAW</sequence>
<gene>
    <name evidence="1" type="ORF">ERIC2_c07240</name>
</gene>
<reference evidence="1 2" key="1">
    <citation type="journal article" date="2014" name="PLoS ONE">
        <title>How to Kill the Honey Bee Larva: Genomic Potential and Virulence Mechanisms of Paenibacillus larvae.</title>
        <authorList>
            <person name="Djukic M."/>
            <person name="Brzuszkiewicz E."/>
            <person name="Funfhaus A."/>
            <person name="Voss J."/>
            <person name="Gollnow K."/>
            <person name="Poppinga L."/>
            <person name="Liesegang H."/>
            <person name="Garcia-Gonzalez E."/>
            <person name="Genersch E."/>
            <person name="Daniel R."/>
        </authorList>
    </citation>
    <scope>NUCLEOTIDE SEQUENCE [LARGE SCALE GENOMIC DNA]</scope>
    <source>
        <strain evidence="1 2">DSM 25430</strain>
    </source>
</reference>
<keyword evidence="2" id="KW-1185">Reference proteome</keyword>
<dbReference type="PANTHER" id="PTHR43000">
    <property type="entry name" value="DTDP-D-GLUCOSE 4,6-DEHYDRATASE-RELATED"/>
    <property type="match status" value="1"/>
</dbReference>
<evidence type="ECO:0000313" key="2">
    <source>
        <dbReference type="Proteomes" id="UP000029431"/>
    </source>
</evidence>
<accession>V9W332</accession>
<dbReference type="Gene3D" id="3.40.50.720">
    <property type="entry name" value="NAD(P)-binding Rossmann-like Domain"/>
    <property type="match status" value="1"/>
</dbReference>
<proteinExistence type="predicted"/>
<dbReference type="EMBL" id="CP003355">
    <property type="protein sequence ID" value="AHD04563.1"/>
    <property type="molecule type" value="Genomic_DNA"/>
</dbReference>
<name>V9W332_9BACL</name>
<dbReference type="InterPro" id="IPR036291">
    <property type="entry name" value="NAD(P)-bd_dom_sf"/>
</dbReference>
<organism evidence="1 2">
    <name type="scientific">Paenibacillus larvae subsp. larvae DSM 25430</name>
    <dbReference type="NCBI Taxonomy" id="697284"/>
    <lineage>
        <taxon>Bacteria</taxon>
        <taxon>Bacillati</taxon>
        <taxon>Bacillota</taxon>
        <taxon>Bacilli</taxon>
        <taxon>Bacillales</taxon>
        <taxon>Paenibacillaceae</taxon>
        <taxon>Paenibacillus</taxon>
    </lineage>
</organism>